<protein>
    <submittedName>
        <fullName evidence="1">Uncharacterized protein</fullName>
    </submittedName>
</protein>
<dbReference type="EMBL" id="SMMG02000005">
    <property type="protein sequence ID" value="KAA3474161.1"/>
    <property type="molecule type" value="Genomic_DNA"/>
</dbReference>
<evidence type="ECO:0000313" key="1">
    <source>
        <dbReference type="EMBL" id="KAA3474161.1"/>
    </source>
</evidence>
<keyword evidence="2" id="KW-1185">Reference proteome</keyword>
<dbReference type="Proteomes" id="UP000325315">
    <property type="component" value="Unassembled WGS sequence"/>
</dbReference>
<dbReference type="AlphaFoldDB" id="A0A5B6VXM5"/>
<reference evidence="2" key="1">
    <citation type="journal article" date="2019" name="Plant Biotechnol. J.">
        <title>Genome sequencing of the Australian wild diploid species Gossypium australe highlights disease resistance and delayed gland morphogenesis.</title>
        <authorList>
            <person name="Cai Y."/>
            <person name="Cai X."/>
            <person name="Wang Q."/>
            <person name="Wang P."/>
            <person name="Zhang Y."/>
            <person name="Cai C."/>
            <person name="Xu Y."/>
            <person name="Wang K."/>
            <person name="Zhou Z."/>
            <person name="Wang C."/>
            <person name="Geng S."/>
            <person name="Li B."/>
            <person name="Dong Q."/>
            <person name="Hou Y."/>
            <person name="Wang H."/>
            <person name="Ai P."/>
            <person name="Liu Z."/>
            <person name="Yi F."/>
            <person name="Sun M."/>
            <person name="An G."/>
            <person name="Cheng J."/>
            <person name="Zhang Y."/>
            <person name="Shi Q."/>
            <person name="Xie Y."/>
            <person name="Shi X."/>
            <person name="Chang Y."/>
            <person name="Huang F."/>
            <person name="Chen Y."/>
            <person name="Hong S."/>
            <person name="Mi L."/>
            <person name="Sun Q."/>
            <person name="Zhang L."/>
            <person name="Zhou B."/>
            <person name="Peng R."/>
            <person name="Zhang X."/>
            <person name="Liu F."/>
        </authorList>
    </citation>
    <scope>NUCLEOTIDE SEQUENCE [LARGE SCALE GENOMIC DNA]</scope>
    <source>
        <strain evidence="2">cv. PA1801</strain>
    </source>
</reference>
<proteinExistence type="predicted"/>
<gene>
    <name evidence="1" type="ORF">EPI10_024482</name>
</gene>
<evidence type="ECO:0000313" key="2">
    <source>
        <dbReference type="Proteomes" id="UP000325315"/>
    </source>
</evidence>
<name>A0A5B6VXM5_9ROSI</name>
<organism evidence="1 2">
    <name type="scientific">Gossypium australe</name>
    <dbReference type="NCBI Taxonomy" id="47621"/>
    <lineage>
        <taxon>Eukaryota</taxon>
        <taxon>Viridiplantae</taxon>
        <taxon>Streptophyta</taxon>
        <taxon>Embryophyta</taxon>
        <taxon>Tracheophyta</taxon>
        <taxon>Spermatophyta</taxon>
        <taxon>Magnoliopsida</taxon>
        <taxon>eudicotyledons</taxon>
        <taxon>Gunneridae</taxon>
        <taxon>Pentapetalae</taxon>
        <taxon>rosids</taxon>
        <taxon>malvids</taxon>
        <taxon>Malvales</taxon>
        <taxon>Malvaceae</taxon>
        <taxon>Malvoideae</taxon>
        <taxon>Gossypium</taxon>
    </lineage>
</organism>
<accession>A0A5B6VXM5</accession>
<sequence length="60" mass="6887">MRVKAKHHVPKGLFQPISIPKGNGIYNDGFRDKVTDFTEQEKCNLGYYGSVNKVRTFLSR</sequence>
<comment type="caution">
    <text evidence="1">The sequence shown here is derived from an EMBL/GenBank/DDBJ whole genome shotgun (WGS) entry which is preliminary data.</text>
</comment>